<dbReference type="STRING" id="35608.A0A2U1Q8N3"/>
<dbReference type="AlphaFoldDB" id="A0A2U1Q8N3"/>
<accession>A0A2U1Q8N3</accession>
<protein>
    <submittedName>
        <fullName evidence="1">F-box domain, Leucine-rich repeat domain, L domain-like protein</fullName>
    </submittedName>
</protein>
<dbReference type="OrthoDB" id="10257471at2759"/>
<keyword evidence="2" id="KW-1185">Reference proteome</keyword>
<dbReference type="PANTHER" id="PTHR38926:SF2">
    <property type="entry name" value="F-BOX_LRR-REPEAT PROTEIN 21-RELATED"/>
    <property type="match status" value="1"/>
</dbReference>
<reference evidence="1 2" key="1">
    <citation type="journal article" date="2018" name="Mol. Plant">
        <title>The genome of Artemisia annua provides insight into the evolution of Asteraceae family and artemisinin biosynthesis.</title>
        <authorList>
            <person name="Shen Q."/>
            <person name="Zhang L."/>
            <person name="Liao Z."/>
            <person name="Wang S."/>
            <person name="Yan T."/>
            <person name="Shi P."/>
            <person name="Liu M."/>
            <person name="Fu X."/>
            <person name="Pan Q."/>
            <person name="Wang Y."/>
            <person name="Lv Z."/>
            <person name="Lu X."/>
            <person name="Zhang F."/>
            <person name="Jiang W."/>
            <person name="Ma Y."/>
            <person name="Chen M."/>
            <person name="Hao X."/>
            <person name="Li L."/>
            <person name="Tang Y."/>
            <person name="Lv G."/>
            <person name="Zhou Y."/>
            <person name="Sun X."/>
            <person name="Brodelius P.E."/>
            <person name="Rose J.K.C."/>
            <person name="Tang K."/>
        </authorList>
    </citation>
    <scope>NUCLEOTIDE SEQUENCE [LARGE SCALE GENOMIC DNA]</scope>
    <source>
        <strain evidence="2">cv. Huhao1</strain>
        <tissue evidence="1">Leaf</tissue>
    </source>
</reference>
<evidence type="ECO:0000313" key="1">
    <source>
        <dbReference type="EMBL" id="PWA94371.1"/>
    </source>
</evidence>
<dbReference type="EMBL" id="PKPP01000319">
    <property type="protein sequence ID" value="PWA94371.1"/>
    <property type="molecule type" value="Genomic_DNA"/>
</dbReference>
<dbReference type="Gene3D" id="3.80.10.10">
    <property type="entry name" value="Ribonuclease Inhibitor"/>
    <property type="match status" value="2"/>
</dbReference>
<gene>
    <name evidence="1" type="ORF">CTI12_AA061580</name>
</gene>
<sequence>MLDTASLCNAAATCLFFNKCARDPLCYADIDLVFPKAKDVVVSELIYRATTALRSIKLCDERLIQIEGSSILTGSFLNSLTFNRAAPGLRRLHLYNIGWKSGNAALLRTLSICQSLIDLEIVCFDRWTLTLESVSKRIPLVERLIFESVGPSQADDYDGDDYDGLEYSTCSEFVLDCPNITTLAPKGFKVPDSMAHELIKGLHKLKYVDFSTSYSFTGSFLENLGSNGGGNNLEVKVTQFMTALLAGDWKSLSHLKIWNYSTGKSLRGSLRHAISSKLQMLPLCLVSDFTEKELVPRDAKGELIVVSNPTIDTLLESLITVATDHASIDDSINRIIDSKSTDSDFTRRVISIGNVLLKAGLRPLRKASDHNAIVWPFCYDVTVKVFAMLDTASVCNAGATCSFFKKCARDPLCYADIDLVTNLVPKANEDVVSTMIYRAGNALRSIKLGVLPYDERLRQIKGSSILTSDCLWYLNINHGAHGLRRLHLYNVRWRDNFALLCSLSDCPSLIDLEIVCFDRWNLTLESVSKRIPLIERLIFESVGPSQADDYDGLKYSTCSKLVLNCPNITTLALKGFKVPDSMAHELIKGLHKLKHVDFSTSYSFTGSFLENLGTNGGGNNLEVKVKHFMAVLVAGDWRSLSHLDVSHTNGLASSKSYNFRRIRTSSFFRKQLLQHRPKFHLVAEFGKSSDECSDEFDLLPSRKITKK</sequence>
<name>A0A2U1Q8N3_ARTAN</name>
<dbReference type="PANTHER" id="PTHR38926">
    <property type="entry name" value="F-BOX DOMAIN CONTAINING PROTEIN, EXPRESSED"/>
    <property type="match status" value="1"/>
</dbReference>
<dbReference type="SUPFAM" id="SSF52047">
    <property type="entry name" value="RNI-like"/>
    <property type="match status" value="2"/>
</dbReference>
<dbReference type="Proteomes" id="UP000245207">
    <property type="component" value="Unassembled WGS sequence"/>
</dbReference>
<dbReference type="InterPro" id="IPR032675">
    <property type="entry name" value="LRR_dom_sf"/>
</dbReference>
<organism evidence="1 2">
    <name type="scientific">Artemisia annua</name>
    <name type="common">Sweet wormwood</name>
    <dbReference type="NCBI Taxonomy" id="35608"/>
    <lineage>
        <taxon>Eukaryota</taxon>
        <taxon>Viridiplantae</taxon>
        <taxon>Streptophyta</taxon>
        <taxon>Embryophyta</taxon>
        <taxon>Tracheophyta</taxon>
        <taxon>Spermatophyta</taxon>
        <taxon>Magnoliopsida</taxon>
        <taxon>eudicotyledons</taxon>
        <taxon>Gunneridae</taxon>
        <taxon>Pentapetalae</taxon>
        <taxon>asterids</taxon>
        <taxon>campanulids</taxon>
        <taxon>Asterales</taxon>
        <taxon>Asteraceae</taxon>
        <taxon>Asteroideae</taxon>
        <taxon>Anthemideae</taxon>
        <taxon>Artemisiinae</taxon>
        <taxon>Artemisia</taxon>
    </lineage>
</organism>
<evidence type="ECO:0000313" key="2">
    <source>
        <dbReference type="Proteomes" id="UP000245207"/>
    </source>
</evidence>
<proteinExistence type="predicted"/>
<comment type="caution">
    <text evidence="1">The sequence shown here is derived from an EMBL/GenBank/DDBJ whole genome shotgun (WGS) entry which is preliminary data.</text>
</comment>